<keyword evidence="4" id="KW-1185">Reference proteome</keyword>
<name>A0A8H5IRV1_9HYPO</name>
<evidence type="ECO:0008006" key="5">
    <source>
        <dbReference type="Google" id="ProtNLM"/>
    </source>
</evidence>
<proteinExistence type="predicted"/>
<organism evidence="3 4">
    <name type="scientific">Fusarium mexicanum</name>
    <dbReference type="NCBI Taxonomy" id="751941"/>
    <lineage>
        <taxon>Eukaryota</taxon>
        <taxon>Fungi</taxon>
        <taxon>Dikarya</taxon>
        <taxon>Ascomycota</taxon>
        <taxon>Pezizomycotina</taxon>
        <taxon>Sordariomycetes</taxon>
        <taxon>Hypocreomycetidae</taxon>
        <taxon>Hypocreales</taxon>
        <taxon>Nectriaceae</taxon>
        <taxon>Fusarium</taxon>
        <taxon>Fusarium fujikuroi species complex</taxon>
    </lineage>
</organism>
<gene>
    <name evidence="3" type="ORF">FMEXI_7805</name>
</gene>
<feature type="compositionally biased region" description="Polar residues" evidence="1">
    <location>
        <begin position="183"/>
        <end position="196"/>
    </location>
</feature>
<evidence type="ECO:0000313" key="4">
    <source>
        <dbReference type="Proteomes" id="UP000522262"/>
    </source>
</evidence>
<feature type="signal peptide" evidence="2">
    <location>
        <begin position="1"/>
        <end position="20"/>
    </location>
</feature>
<comment type="caution">
    <text evidence="3">The sequence shown here is derived from an EMBL/GenBank/DDBJ whole genome shotgun (WGS) entry which is preliminary data.</text>
</comment>
<evidence type="ECO:0000256" key="2">
    <source>
        <dbReference type="SAM" id="SignalP"/>
    </source>
</evidence>
<reference evidence="3 4" key="1">
    <citation type="submission" date="2020-05" db="EMBL/GenBank/DDBJ databases">
        <title>Identification and distribution of gene clusters putatively required for synthesis of sphingolipid metabolism inhibitors in phylogenetically diverse species of the filamentous fungus Fusarium.</title>
        <authorList>
            <person name="Kim H.-S."/>
            <person name="Busman M."/>
            <person name="Brown D.W."/>
            <person name="Divon H."/>
            <person name="Uhlig S."/>
            <person name="Proctor R.H."/>
        </authorList>
    </citation>
    <scope>NUCLEOTIDE SEQUENCE [LARGE SCALE GENOMIC DNA]</scope>
    <source>
        <strain evidence="3 4">NRRL 53147</strain>
    </source>
</reference>
<sequence length="225" mass="25069">MKVAAMKRAIALGFLGTTRAFLIGTEGLVGGHVTKACDKALTSKIECNSYVPNMNPNYYQKWVGDIESADRICTKTCYDIFQIWNDTVAKDCAEGMNGSDLDARSTTHSLMLTIISHLWQGFNETCIKDTEAGRYCQCHLKNSAIPAMDPTIKEDYSGVKPGYWYCVEVNDGYPRKEDPRKVTGTQDVESQPTDELQPTEDKEHLPTEGSLEDNKQAILGKHIYA</sequence>
<keyword evidence="2" id="KW-0732">Signal</keyword>
<evidence type="ECO:0000256" key="1">
    <source>
        <dbReference type="SAM" id="MobiDB-lite"/>
    </source>
</evidence>
<protein>
    <recommendedName>
        <fullName evidence="5">Secreted protein</fullName>
    </recommendedName>
</protein>
<dbReference type="Proteomes" id="UP000522262">
    <property type="component" value="Unassembled WGS sequence"/>
</dbReference>
<dbReference type="EMBL" id="JAAOAM010000175">
    <property type="protein sequence ID" value="KAF5541757.1"/>
    <property type="molecule type" value="Genomic_DNA"/>
</dbReference>
<dbReference type="AlphaFoldDB" id="A0A8H5IRV1"/>
<feature type="chain" id="PRO_5034937843" description="Secreted protein" evidence="2">
    <location>
        <begin position="21"/>
        <end position="225"/>
    </location>
</feature>
<feature type="region of interest" description="Disordered" evidence="1">
    <location>
        <begin position="176"/>
        <end position="225"/>
    </location>
</feature>
<accession>A0A8H5IRV1</accession>
<evidence type="ECO:0000313" key="3">
    <source>
        <dbReference type="EMBL" id="KAF5541757.1"/>
    </source>
</evidence>